<organism evidence="3 4">
    <name type="scientific">Paraburkholderia phytofirmans OLGA172</name>
    <dbReference type="NCBI Taxonomy" id="1417228"/>
    <lineage>
        <taxon>Bacteria</taxon>
        <taxon>Pseudomonadati</taxon>
        <taxon>Pseudomonadota</taxon>
        <taxon>Betaproteobacteria</taxon>
        <taxon>Burkholderiales</taxon>
        <taxon>Burkholderiaceae</taxon>
        <taxon>Paraburkholderia</taxon>
    </lineage>
</organism>
<dbReference type="STRING" id="1804984.AYM40_32045"/>
<gene>
    <name evidence="3" type="ORF">AYM40_32045</name>
</gene>
<dbReference type="OrthoDB" id="9813211at2"/>
<feature type="domain" description="Glycosyltransferase subfamily 4-like N-terminal" evidence="2">
    <location>
        <begin position="46"/>
        <end position="211"/>
    </location>
</feature>
<protein>
    <submittedName>
        <fullName evidence="3">Glycosyl transferase family 1</fullName>
    </submittedName>
</protein>
<dbReference type="Pfam" id="PF13439">
    <property type="entry name" value="Glyco_transf_4"/>
    <property type="match status" value="1"/>
</dbReference>
<proteinExistence type="predicted"/>
<name>A0A167WHQ3_9BURK</name>
<sequence length="412" mass="44900">MEVSTVGSAERSRSADGGIFFGALQVRRDLGSPPLRVALVVEAAGGGVAVHIADMVRGLRACGGFDIHLIVPIGARFDGVILTEDLLAQCDTVHRVPMRRSVGSADMIAFAQLSRCLHRIRPDIVHSHSSKAGALARMCIGPWKQVYTPHAVYTLNPYLPRAQRRFYGLIEGFLGRVRSDRLIAVSVDEAEHLRQVLRIPADRIETIFNGVPAPALLPSIEARVALGLPHDAVVVGFVGRLDFQKGVDRLVRVAQCLLERGVDNVIFAVMGPGDFGSVSGVSEESIPTNIRLLGLIPEARRFFSAFDIFALPSRYEGFPYVVLEAMAAGIPIVSTRVSGAAELIDAEQIGFVVPNEDDTNLFADATAALAQDPMMRERMSRNCERAVERFSATAMVERTANLYKRLLMKETN</sequence>
<keyword evidence="4" id="KW-1185">Reference proteome</keyword>
<dbReference type="AlphaFoldDB" id="A0A167WHQ3"/>
<dbReference type="Gene3D" id="3.40.50.2000">
    <property type="entry name" value="Glycogen Phosphorylase B"/>
    <property type="match status" value="2"/>
</dbReference>
<dbReference type="InterPro" id="IPR001296">
    <property type="entry name" value="Glyco_trans_1"/>
</dbReference>
<dbReference type="EMBL" id="CP014579">
    <property type="protein sequence ID" value="ANB76793.1"/>
    <property type="molecule type" value="Genomic_DNA"/>
</dbReference>
<evidence type="ECO:0000259" key="2">
    <source>
        <dbReference type="Pfam" id="PF13439"/>
    </source>
</evidence>
<accession>A0A167WHQ3</accession>
<reference evidence="3 4" key="1">
    <citation type="journal article" date="2016" name="Gene">
        <title>PacBio SMRT assembly of a complex multi-replicon genome reveals chlorocatechol degradative operon in a region of genome plasticity.</title>
        <authorList>
            <person name="Ricker N."/>
            <person name="Shen S.Y."/>
            <person name="Goordial J."/>
            <person name="Jin S."/>
            <person name="Fulthorpe R.R."/>
        </authorList>
    </citation>
    <scope>NUCLEOTIDE SEQUENCE [LARGE SCALE GENOMIC DNA]</scope>
    <source>
        <strain evidence="3 4">OLGA172</strain>
    </source>
</reference>
<keyword evidence="3" id="KW-0808">Transferase</keyword>
<feature type="domain" description="Glycosyl transferase family 1" evidence="1">
    <location>
        <begin position="222"/>
        <end position="383"/>
    </location>
</feature>
<dbReference type="SUPFAM" id="SSF53756">
    <property type="entry name" value="UDP-Glycosyltransferase/glycogen phosphorylase"/>
    <property type="match status" value="1"/>
</dbReference>
<evidence type="ECO:0000313" key="3">
    <source>
        <dbReference type="EMBL" id="ANB76793.1"/>
    </source>
</evidence>
<dbReference type="PANTHER" id="PTHR12526">
    <property type="entry name" value="GLYCOSYLTRANSFERASE"/>
    <property type="match status" value="1"/>
</dbReference>
<dbReference type="KEGG" id="buz:AYM40_32045"/>
<dbReference type="InterPro" id="IPR028098">
    <property type="entry name" value="Glyco_trans_4-like_N"/>
</dbReference>
<dbReference type="GO" id="GO:0016757">
    <property type="term" value="F:glycosyltransferase activity"/>
    <property type="evidence" value="ECO:0007669"/>
    <property type="project" value="InterPro"/>
</dbReference>
<dbReference type="Pfam" id="PF00534">
    <property type="entry name" value="Glycos_transf_1"/>
    <property type="match status" value="1"/>
</dbReference>
<evidence type="ECO:0000259" key="1">
    <source>
        <dbReference type="Pfam" id="PF00534"/>
    </source>
</evidence>
<dbReference type="Proteomes" id="UP000076852">
    <property type="component" value="Chromosome 2"/>
</dbReference>
<evidence type="ECO:0000313" key="4">
    <source>
        <dbReference type="Proteomes" id="UP000076852"/>
    </source>
</evidence>